<keyword evidence="4 6" id="KW-1133">Transmembrane helix</keyword>
<gene>
    <name evidence="7" type="ORF">L0668_11180</name>
</gene>
<evidence type="ECO:0000256" key="5">
    <source>
        <dbReference type="ARBA" id="ARBA00023136"/>
    </source>
</evidence>
<evidence type="ECO:0000256" key="2">
    <source>
        <dbReference type="ARBA" id="ARBA00022475"/>
    </source>
</evidence>
<evidence type="ECO:0000313" key="7">
    <source>
        <dbReference type="EMBL" id="MCF2948671.1"/>
    </source>
</evidence>
<dbReference type="Proteomes" id="UP001521137">
    <property type="component" value="Unassembled WGS sequence"/>
</dbReference>
<comment type="caution">
    <text evidence="7">The sequence shown here is derived from an EMBL/GenBank/DDBJ whole genome shotgun (WGS) entry which is preliminary data.</text>
</comment>
<keyword evidence="2" id="KW-1003">Cell membrane</keyword>
<feature type="transmembrane region" description="Helical" evidence="6">
    <location>
        <begin position="66"/>
        <end position="83"/>
    </location>
</feature>
<evidence type="ECO:0000256" key="1">
    <source>
        <dbReference type="ARBA" id="ARBA00004651"/>
    </source>
</evidence>
<name>A0ABS9DAK8_9ALTE</name>
<evidence type="ECO:0000313" key="8">
    <source>
        <dbReference type="Proteomes" id="UP001521137"/>
    </source>
</evidence>
<evidence type="ECO:0000256" key="6">
    <source>
        <dbReference type="SAM" id="Phobius"/>
    </source>
</evidence>
<feature type="transmembrane region" description="Helical" evidence="6">
    <location>
        <begin position="95"/>
        <end position="113"/>
    </location>
</feature>
<evidence type="ECO:0000256" key="3">
    <source>
        <dbReference type="ARBA" id="ARBA00022692"/>
    </source>
</evidence>
<reference evidence="7 8" key="1">
    <citation type="submission" date="2022-01" db="EMBL/GenBank/DDBJ databases">
        <title>Paraglaciecola sp. G1-23.</title>
        <authorList>
            <person name="Jin M.S."/>
            <person name="Han D.M."/>
            <person name="Kim H.M."/>
            <person name="Jeon C.O."/>
        </authorList>
    </citation>
    <scope>NUCLEOTIDE SEQUENCE [LARGE SCALE GENOMIC DNA]</scope>
    <source>
        <strain evidence="7 8">G1-23</strain>
    </source>
</reference>
<comment type="subcellular location">
    <subcellularLocation>
        <location evidence="1">Cell membrane</location>
        <topology evidence="1">Multi-pass membrane protein</topology>
    </subcellularLocation>
</comment>
<accession>A0ABS9DAK8</accession>
<keyword evidence="8" id="KW-1185">Reference proteome</keyword>
<evidence type="ECO:0000256" key="4">
    <source>
        <dbReference type="ARBA" id="ARBA00022989"/>
    </source>
</evidence>
<dbReference type="PANTHER" id="PTHR33931:SF5">
    <property type="entry name" value="UPF0299 MEMBRANE PROTEIN YOHJ"/>
    <property type="match status" value="1"/>
</dbReference>
<protein>
    <submittedName>
        <fullName evidence="7">CidA/LrgA family protein</fullName>
    </submittedName>
</protein>
<keyword evidence="3 6" id="KW-0812">Transmembrane</keyword>
<dbReference type="RefSeq" id="WP_235312617.1">
    <property type="nucleotide sequence ID" value="NZ_JAKGAS010000005.1"/>
</dbReference>
<dbReference type="InterPro" id="IPR005538">
    <property type="entry name" value="LrgA/CidA"/>
</dbReference>
<dbReference type="Pfam" id="PF03788">
    <property type="entry name" value="LrgA"/>
    <property type="match status" value="1"/>
</dbReference>
<feature type="transmembrane region" description="Helical" evidence="6">
    <location>
        <begin position="34"/>
        <end position="54"/>
    </location>
</feature>
<proteinExistence type="predicted"/>
<dbReference type="PANTHER" id="PTHR33931">
    <property type="entry name" value="HOLIN-LIKE PROTEIN CIDA-RELATED"/>
    <property type="match status" value="1"/>
</dbReference>
<organism evidence="7 8">
    <name type="scientific">Paraglaciecola algarum</name>
    <dbReference type="NCBI Taxonomy" id="3050085"/>
    <lineage>
        <taxon>Bacteria</taxon>
        <taxon>Pseudomonadati</taxon>
        <taxon>Pseudomonadota</taxon>
        <taxon>Gammaproteobacteria</taxon>
        <taxon>Alteromonadales</taxon>
        <taxon>Alteromonadaceae</taxon>
        <taxon>Paraglaciecola</taxon>
    </lineage>
</organism>
<keyword evidence="5 6" id="KW-0472">Membrane</keyword>
<feature type="transmembrane region" description="Helical" evidence="6">
    <location>
        <begin position="7"/>
        <end position="28"/>
    </location>
</feature>
<dbReference type="EMBL" id="JAKGAS010000005">
    <property type="protein sequence ID" value="MCF2948671.1"/>
    <property type="molecule type" value="Genomic_DNA"/>
</dbReference>
<sequence>MKNILNYLLVAFLVTLCLTLGRVLHQYIPVLPPSLYGMLLFALLLSFGHATQLMPDKLFVKPMATIMRFISFVFVPVSVGLMQYGDLILESGGKILTVGLTTTFSVITLAAWLSQKFLVNVTHD</sequence>